<keyword evidence="3" id="KW-1185">Reference proteome</keyword>
<dbReference type="RefSeq" id="WP_109687285.1">
    <property type="nucleotide sequence ID" value="NZ_QGGL01000004.1"/>
</dbReference>
<sequence>MSQELVRVLDDLREKGVHLPLSINAAPAGLETVRVSELLDGGPRLREIVERIAQRKGTDDLAAAASLFQKRYCGQLLASILTPLTHLGLGLSATAECMEIVLVEDLPAGLVLHVSAAPTVLRERLAQEDALGAFPRAQSEEQLRQMVFHAMFDENIGRLSMQIATEIGLSLRVMWGNIGNYACYLCDELCKTPDLKQHAIRDRDALLNCTGFESSQPLSCACDSIYLEEANPPRWLRVRSTCCLAYKFAGHTPCYTCPRLSREERVAALGEKALHKA</sequence>
<evidence type="ECO:0000259" key="1">
    <source>
        <dbReference type="Pfam" id="PF06276"/>
    </source>
</evidence>
<comment type="caution">
    <text evidence="2">The sequence shown here is derived from an EMBL/GenBank/DDBJ whole genome shotgun (WGS) entry which is preliminary data.</text>
</comment>
<evidence type="ECO:0000313" key="3">
    <source>
        <dbReference type="Proteomes" id="UP000245634"/>
    </source>
</evidence>
<protein>
    <submittedName>
        <fullName evidence="2">Ferric iron reductase protein FhuF</fullName>
    </submittedName>
</protein>
<proteinExistence type="predicted"/>
<dbReference type="Proteomes" id="UP000245634">
    <property type="component" value="Unassembled WGS sequence"/>
</dbReference>
<organism evidence="2 3">
    <name type="scientific">Tumebacillus permanentifrigoris</name>
    <dbReference type="NCBI Taxonomy" id="378543"/>
    <lineage>
        <taxon>Bacteria</taxon>
        <taxon>Bacillati</taxon>
        <taxon>Bacillota</taxon>
        <taxon>Bacilli</taxon>
        <taxon>Bacillales</taxon>
        <taxon>Alicyclobacillaceae</taxon>
        <taxon>Tumebacillus</taxon>
    </lineage>
</organism>
<feature type="domain" description="Aerobactin siderophore biosynthesis IucA/IucC-like C-terminal" evidence="1">
    <location>
        <begin position="66"/>
        <end position="208"/>
    </location>
</feature>
<dbReference type="Pfam" id="PF06276">
    <property type="entry name" value="FhuF"/>
    <property type="match status" value="1"/>
</dbReference>
<accession>A0A316DDN3</accession>
<dbReference type="OrthoDB" id="2819999at2"/>
<dbReference type="EMBL" id="QGGL01000004">
    <property type="protein sequence ID" value="PWK14900.1"/>
    <property type="molecule type" value="Genomic_DNA"/>
</dbReference>
<dbReference type="AlphaFoldDB" id="A0A316DDN3"/>
<name>A0A316DDN3_9BACL</name>
<reference evidence="2 3" key="1">
    <citation type="submission" date="2018-05" db="EMBL/GenBank/DDBJ databases">
        <title>Genomic Encyclopedia of Type Strains, Phase IV (KMG-IV): sequencing the most valuable type-strain genomes for metagenomic binning, comparative biology and taxonomic classification.</title>
        <authorList>
            <person name="Goeker M."/>
        </authorList>
    </citation>
    <scope>NUCLEOTIDE SEQUENCE [LARGE SCALE GENOMIC DNA]</scope>
    <source>
        <strain evidence="2 3">DSM 18773</strain>
    </source>
</reference>
<dbReference type="InterPro" id="IPR022770">
    <property type="entry name" value="IucA/IucC-like_C"/>
</dbReference>
<dbReference type="Gene3D" id="1.10.510.40">
    <property type="match status" value="1"/>
</dbReference>
<evidence type="ECO:0000313" key="2">
    <source>
        <dbReference type="EMBL" id="PWK14900.1"/>
    </source>
</evidence>
<gene>
    <name evidence="2" type="ORF">C7459_104102</name>
</gene>
<dbReference type="GO" id="GO:0003824">
    <property type="term" value="F:catalytic activity"/>
    <property type="evidence" value="ECO:0007669"/>
    <property type="project" value="UniProtKB-ARBA"/>
</dbReference>